<evidence type="ECO:0008006" key="4">
    <source>
        <dbReference type="Google" id="ProtNLM"/>
    </source>
</evidence>
<gene>
    <name evidence="2" type="ORF">A3A74_02060</name>
</gene>
<name>A0A1F7ICM9_9BACT</name>
<sequence>MKNHLTQTVVTTTIDIVTYLINIMQNTINMLDFRKSPGEVINEVFYNKKKIILERGKKQMAGLIPIELFKKLFSDDNVEIYSKERIEEFEKVDRMSKQVSAKLKKNLQNP</sequence>
<dbReference type="EMBL" id="MGAF01000022">
    <property type="protein sequence ID" value="OGK41106.1"/>
    <property type="molecule type" value="Genomic_DNA"/>
</dbReference>
<accession>A0A1F7ICM9</accession>
<evidence type="ECO:0000313" key="3">
    <source>
        <dbReference type="Proteomes" id="UP000179270"/>
    </source>
</evidence>
<proteinExistence type="inferred from homology"/>
<protein>
    <recommendedName>
        <fullName evidence="4">Antitoxin</fullName>
    </recommendedName>
</protein>
<evidence type="ECO:0000256" key="1">
    <source>
        <dbReference type="ARBA" id="ARBA00009981"/>
    </source>
</evidence>
<dbReference type="STRING" id="1802055.A3A74_02060"/>
<comment type="similarity">
    <text evidence="1">Belongs to the phD/YefM antitoxin family.</text>
</comment>
<dbReference type="AlphaFoldDB" id="A0A1F7ICM9"/>
<evidence type="ECO:0000313" key="2">
    <source>
        <dbReference type="EMBL" id="OGK41106.1"/>
    </source>
</evidence>
<dbReference type="InterPro" id="IPR036165">
    <property type="entry name" value="YefM-like_sf"/>
</dbReference>
<dbReference type="Proteomes" id="UP000179270">
    <property type="component" value="Unassembled WGS sequence"/>
</dbReference>
<reference evidence="2 3" key="1">
    <citation type="journal article" date="2016" name="Nat. Commun.">
        <title>Thousands of microbial genomes shed light on interconnected biogeochemical processes in an aquifer system.</title>
        <authorList>
            <person name="Anantharaman K."/>
            <person name="Brown C.T."/>
            <person name="Hug L.A."/>
            <person name="Sharon I."/>
            <person name="Castelle C.J."/>
            <person name="Probst A.J."/>
            <person name="Thomas B.C."/>
            <person name="Singh A."/>
            <person name="Wilkins M.J."/>
            <person name="Karaoz U."/>
            <person name="Brodie E.L."/>
            <person name="Williams K.H."/>
            <person name="Hubbard S.S."/>
            <person name="Banfield J.F."/>
        </authorList>
    </citation>
    <scope>NUCLEOTIDE SEQUENCE [LARGE SCALE GENOMIC DNA]</scope>
</reference>
<organism evidence="2 3">
    <name type="scientific">Candidatus Roizmanbacteria bacterium RIFCSPLOWO2_01_FULL_35_13</name>
    <dbReference type="NCBI Taxonomy" id="1802055"/>
    <lineage>
        <taxon>Bacteria</taxon>
        <taxon>Candidatus Roizmaniibacteriota</taxon>
    </lineage>
</organism>
<comment type="caution">
    <text evidence="2">The sequence shown here is derived from an EMBL/GenBank/DDBJ whole genome shotgun (WGS) entry which is preliminary data.</text>
</comment>
<dbReference type="SUPFAM" id="SSF143120">
    <property type="entry name" value="YefM-like"/>
    <property type="match status" value="1"/>
</dbReference>